<name>A0A9W6K913_9PSED</name>
<comment type="caution">
    <text evidence="1">The sequence shown here is derived from an EMBL/GenBank/DDBJ whole genome shotgun (WGS) entry which is preliminary data.</text>
</comment>
<dbReference type="EMBL" id="BSFN01000016">
    <property type="protein sequence ID" value="GLK91007.1"/>
    <property type="molecule type" value="Genomic_DNA"/>
</dbReference>
<sequence>MAKEKRCKPDKLRAIKNAVLARSKEQTITALGVRASLASGWQLQGASVRSLGKTRAEHMVRSTNLNTWRAMYHAVQVVLVDASQTIQAMQ</sequence>
<evidence type="ECO:0000313" key="2">
    <source>
        <dbReference type="Proteomes" id="UP001143328"/>
    </source>
</evidence>
<evidence type="ECO:0000313" key="1">
    <source>
        <dbReference type="EMBL" id="GLK91007.1"/>
    </source>
</evidence>
<dbReference type="Proteomes" id="UP001143328">
    <property type="component" value="Unassembled WGS sequence"/>
</dbReference>
<organism evidence="1 2">
    <name type="scientific">Pseudomonas turukhanskensis</name>
    <dbReference type="NCBI Taxonomy" id="1806536"/>
    <lineage>
        <taxon>Bacteria</taxon>
        <taxon>Pseudomonadati</taxon>
        <taxon>Pseudomonadota</taxon>
        <taxon>Gammaproteobacteria</taxon>
        <taxon>Pseudomonadales</taxon>
        <taxon>Pseudomonadaceae</taxon>
        <taxon>Pseudomonas</taxon>
    </lineage>
</organism>
<dbReference type="RefSeq" id="WP_271197249.1">
    <property type="nucleotide sequence ID" value="NZ_BSFN01000016.1"/>
</dbReference>
<dbReference type="AlphaFoldDB" id="A0A9W6K913"/>
<gene>
    <name evidence="1" type="ORF">GCM10017655_40710</name>
</gene>
<protein>
    <submittedName>
        <fullName evidence="1">Uncharacterized protein</fullName>
    </submittedName>
</protein>
<proteinExistence type="predicted"/>
<reference evidence="1" key="1">
    <citation type="journal article" date="2014" name="Int. J. Syst. Evol. Microbiol.">
        <title>Complete genome sequence of Corynebacterium casei LMG S-19264T (=DSM 44701T), isolated from a smear-ripened cheese.</title>
        <authorList>
            <consortium name="US DOE Joint Genome Institute (JGI-PGF)"/>
            <person name="Walter F."/>
            <person name="Albersmeier A."/>
            <person name="Kalinowski J."/>
            <person name="Ruckert C."/>
        </authorList>
    </citation>
    <scope>NUCLEOTIDE SEQUENCE</scope>
    <source>
        <strain evidence="1">VKM B-2935</strain>
    </source>
</reference>
<accession>A0A9W6K913</accession>
<keyword evidence="2" id="KW-1185">Reference proteome</keyword>
<reference evidence="1" key="2">
    <citation type="submission" date="2023-01" db="EMBL/GenBank/DDBJ databases">
        <authorList>
            <person name="Sun Q."/>
            <person name="Evtushenko L."/>
        </authorList>
    </citation>
    <scope>NUCLEOTIDE SEQUENCE</scope>
    <source>
        <strain evidence="1">VKM B-2935</strain>
    </source>
</reference>